<gene>
    <name evidence="1" type="ORF">AAND1436_LOCUS45599</name>
</gene>
<dbReference type="AlphaFoldDB" id="A0A7S2J1I8"/>
<dbReference type="InterPro" id="IPR011989">
    <property type="entry name" value="ARM-like"/>
</dbReference>
<accession>A0A7S2J1I8</accession>
<name>A0A7S2J1I8_9DINO</name>
<dbReference type="EMBL" id="HBGQ01095543">
    <property type="protein sequence ID" value="CAD9533591.1"/>
    <property type="molecule type" value="Transcribed_RNA"/>
</dbReference>
<dbReference type="SUPFAM" id="SSF48371">
    <property type="entry name" value="ARM repeat"/>
    <property type="match status" value="1"/>
</dbReference>
<proteinExistence type="predicted"/>
<sequence length="256" mass="28770">MADKESTGKRGVEAIDSPPVLQVGKPNALDVAELSVEEVLKEQRLWEGWSLYYKSIPLGPGQELQLPAKEESDPEVVGFAFPLPPVEYARRNPRKYPPPSDEEMNVSMFKLIHYTLKMKYFRQRYVLSVIYNHINCNTRDSPGWQRAFIKAGGIAKLWEIWGMASGPGEDDNDHAGELPEKYWVLAIFGRMMGTSAESRTRLIAENVVGIVLEGTKDPDDDVRECAICALKGLITHPEGRKVITYSMLIECLGGRM</sequence>
<reference evidence="1" key="1">
    <citation type="submission" date="2021-01" db="EMBL/GenBank/DDBJ databases">
        <authorList>
            <person name="Corre E."/>
            <person name="Pelletier E."/>
            <person name="Niang G."/>
            <person name="Scheremetjew M."/>
            <person name="Finn R."/>
            <person name="Kale V."/>
            <person name="Holt S."/>
            <person name="Cochrane G."/>
            <person name="Meng A."/>
            <person name="Brown T."/>
            <person name="Cohen L."/>
        </authorList>
    </citation>
    <scope>NUCLEOTIDE SEQUENCE</scope>
    <source>
        <strain evidence="1">CCMP2222</strain>
    </source>
</reference>
<organism evidence="1">
    <name type="scientific">Alexandrium andersonii</name>
    <dbReference type="NCBI Taxonomy" id="327968"/>
    <lineage>
        <taxon>Eukaryota</taxon>
        <taxon>Sar</taxon>
        <taxon>Alveolata</taxon>
        <taxon>Dinophyceae</taxon>
        <taxon>Gonyaulacales</taxon>
        <taxon>Pyrocystaceae</taxon>
        <taxon>Alexandrium</taxon>
    </lineage>
</organism>
<dbReference type="Gene3D" id="1.25.10.10">
    <property type="entry name" value="Leucine-rich Repeat Variant"/>
    <property type="match status" value="1"/>
</dbReference>
<protein>
    <submittedName>
        <fullName evidence="1">Uncharacterized protein</fullName>
    </submittedName>
</protein>
<evidence type="ECO:0000313" key="1">
    <source>
        <dbReference type="EMBL" id="CAD9533591.1"/>
    </source>
</evidence>
<dbReference type="InterPro" id="IPR016024">
    <property type="entry name" value="ARM-type_fold"/>
</dbReference>